<comment type="catalytic activity">
    <reaction evidence="1 15">
        <text>Hydrolysis of DNA containing ring-opened 7-methylguanine residues, releasing 2,6-diamino-4-hydroxy-5-(N-methyl)formamidopyrimidine.</text>
        <dbReference type="EC" id="3.2.2.23"/>
    </reaction>
</comment>
<dbReference type="InterPro" id="IPR020629">
    <property type="entry name" value="FPG_Glyclase"/>
</dbReference>
<feature type="active site" description="Proton donor; for beta-elimination activity" evidence="15">
    <location>
        <position position="58"/>
    </location>
</feature>
<feature type="active site" description="Proton donor" evidence="15">
    <location>
        <position position="3"/>
    </location>
</feature>
<dbReference type="FunFam" id="3.20.190.10:FF:000001">
    <property type="entry name" value="Formamidopyrimidine-DNA glycosylase"/>
    <property type="match status" value="1"/>
</dbReference>
<keyword evidence="19" id="KW-1185">Reference proteome</keyword>
<dbReference type="SMART" id="SM00898">
    <property type="entry name" value="Fapy_DNA_glyco"/>
    <property type="match status" value="1"/>
</dbReference>
<evidence type="ECO:0000256" key="10">
    <source>
        <dbReference type="ARBA" id="ARBA00023204"/>
    </source>
</evidence>
<sequence>MPELPEVETTCRGIAPHITGKKVKQVVIRQPRLRWPIPTDLPQQLKGRKLLNVSRRGKYLLLTFHHGTLIIHLGMSGSLRILTPESTVQKHDHFDLQVSSGKLLRLRDPRRFGAVLWTDQPPSQHPLIAHLGPEPLEEGFNTAYLHEQGQRRRVAIKQLIMDSKIVVGVGNIYASESLFKSAIHPTRPSNRISESRYGKLVEAIKETLTAAIAQGGTTLRDFQREDGKPGYFAQQLQVYGKTDQACPRCDSPIRQKTIAQRSTFYCAACQR</sequence>
<evidence type="ECO:0000256" key="13">
    <source>
        <dbReference type="ARBA" id="ARBA00023295"/>
    </source>
</evidence>
<dbReference type="NCBIfam" id="NF002211">
    <property type="entry name" value="PRK01103.1"/>
    <property type="match status" value="1"/>
</dbReference>
<dbReference type="InterPro" id="IPR012319">
    <property type="entry name" value="FPG_cat"/>
</dbReference>
<dbReference type="InterPro" id="IPR010663">
    <property type="entry name" value="Znf_FPG/IleRS"/>
</dbReference>
<dbReference type="HAMAP" id="MF_00103">
    <property type="entry name" value="Fapy_DNA_glycosyl"/>
    <property type="match status" value="1"/>
</dbReference>
<keyword evidence="12 15" id="KW-0511">Multifunctional enzyme</keyword>
<keyword evidence="13 15" id="KW-0326">Glycosidase</keyword>
<evidence type="ECO:0000259" key="16">
    <source>
        <dbReference type="PROSITE" id="PS51066"/>
    </source>
</evidence>
<keyword evidence="7 15" id="KW-0378">Hydrolase</keyword>
<evidence type="ECO:0000313" key="18">
    <source>
        <dbReference type="EMBL" id="ODB95492.1"/>
    </source>
</evidence>
<dbReference type="OrthoDB" id="9800855at2"/>
<dbReference type="InterPro" id="IPR035937">
    <property type="entry name" value="FPG_N"/>
</dbReference>
<dbReference type="SUPFAM" id="SSF81624">
    <property type="entry name" value="N-terminal domain of MutM-like DNA repair proteins"/>
    <property type="match status" value="1"/>
</dbReference>
<keyword evidence="10 15" id="KW-0234">DNA repair</keyword>
<comment type="function">
    <text evidence="15">Involved in base excision repair of DNA damaged by oxidation or by mutagenic agents. Acts as DNA glycosylase that recognizes and removes damaged bases. Has a preference for oxidized purines, such as 7,8-dihydro-8-oxoguanine (8-oxoG). Has AP (apurinic/apyrimidinic) lyase activity and introduces nicks in the DNA strand. Cleaves the DNA backbone by beta-delta elimination to generate a single-strand break at the site of the removed base with both 3'- and 5'-phosphates.</text>
</comment>
<dbReference type="SMART" id="SM01232">
    <property type="entry name" value="H2TH"/>
    <property type="match status" value="1"/>
</dbReference>
<evidence type="ECO:0000259" key="17">
    <source>
        <dbReference type="PROSITE" id="PS51068"/>
    </source>
</evidence>
<feature type="binding site" evidence="15">
    <location>
        <position position="110"/>
    </location>
    <ligand>
        <name>DNA</name>
        <dbReference type="ChEBI" id="CHEBI:16991"/>
    </ligand>
</feature>
<keyword evidence="6 15" id="KW-0863">Zinc-finger</keyword>
<dbReference type="InterPro" id="IPR010979">
    <property type="entry name" value="Ribosomal_uS13-like_H2TH"/>
</dbReference>
<dbReference type="Pfam" id="PF01149">
    <property type="entry name" value="Fapy_DNA_glyco"/>
    <property type="match status" value="1"/>
</dbReference>
<dbReference type="InterPro" id="IPR015886">
    <property type="entry name" value="H2TH_FPG"/>
</dbReference>
<dbReference type="PANTHER" id="PTHR22993">
    <property type="entry name" value="FORMAMIDOPYRIMIDINE-DNA GLYCOSYLASE"/>
    <property type="match status" value="1"/>
</dbReference>
<comment type="catalytic activity">
    <reaction evidence="14 15">
        <text>2'-deoxyribonucleotide-(2'-deoxyribose 5'-phosphate)-2'-deoxyribonucleotide-DNA = a 3'-end 2'-deoxyribonucleotide-(2,3-dehydro-2,3-deoxyribose 5'-phosphate)-DNA + a 5'-end 5'-phospho-2'-deoxyribonucleoside-DNA + H(+)</text>
        <dbReference type="Rhea" id="RHEA:66592"/>
        <dbReference type="Rhea" id="RHEA-COMP:13180"/>
        <dbReference type="Rhea" id="RHEA-COMP:16897"/>
        <dbReference type="Rhea" id="RHEA-COMP:17067"/>
        <dbReference type="ChEBI" id="CHEBI:15378"/>
        <dbReference type="ChEBI" id="CHEBI:136412"/>
        <dbReference type="ChEBI" id="CHEBI:157695"/>
        <dbReference type="ChEBI" id="CHEBI:167181"/>
        <dbReference type="EC" id="4.2.99.18"/>
    </reaction>
</comment>
<comment type="similarity">
    <text evidence="2 15">Belongs to the FPG family.</text>
</comment>
<feature type="domain" description="Formamidopyrimidine-DNA glycosylase catalytic" evidence="17">
    <location>
        <begin position="2"/>
        <end position="113"/>
    </location>
</feature>
<name>A0A1E2ULP1_9GAMM</name>
<dbReference type="Pfam" id="PF06827">
    <property type="entry name" value="zf-FPG_IleRS"/>
    <property type="match status" value="1"/>
</dbReference>
<dbReference type="SUPFAM" id="SSF46946">
    <property type="entry name" value="S13-like H2TH domain"/>
    <property type="match status" value="1"/>
</dbReference>
<keyword evidence="11 15" id="KW-0456">Lyase</keyword>
<dbReference type="Gene3D" id="3.20.190.10">
    <property type="entry name" value="MutM-like, N-terminal"/>
    <property type="match status" value="1"/>
</dbReference>
<dbReference type="EC" id="4.2.99.18" evidence="15"/>
<feature type="active site" description="Schiff-base intermediate with DNA" evidence="15">
    <location>
        <position position="2"/>
    </location>
</feature>
<keyword evidence="8 15" id="KW-0862">Zinc</keyword>
<keyword evidence="5 15" id="KW-0227">DNA damage</keyword>
<reference evidence="18 19" key="1">
    <citation type="submission" date="2016-03" db="EMBL/GenBank/DDBJ databases">
        <title>Chemosynthetic sulphur-oxidizing symbionts of marine invertebrate animals are capable of nitrogen fixation.</title>
        <authorList>
            <person name="Petersen J.M."/>
            <person name="Kemper A."/>
            <person name="Gruber-Vodicka H."/>
            <person name="Cardini U."/>
            <person name="Geest Mvander."/>
            <person name="Kleiner M."/>
            <person name="Bulgheresi S."/>
            <person name="Fussmann M."/>
            <person name="Herbold C."/>
            <person name="Seah B.K.B."/>
            <person name="Antony C.Paul."/>
            <person name="Liu D."/>
            <person name="Belitz A."/>
            <person name="Weber M."/>
        </authorList>
    </citation>
    <scope>NUCLEOTIDE SEQUENCE [LARGE SCALE GENOMIC DNA]</scope>
    <source>
        <strain evidence="18">G_D</strain>
    </source>
</reference>
<dbReference type="PANTHER" id="PTHR22993:SF9">
    <property type="entry name" value="FORMAMIDOPYRIMIDINE-DNA GLYCOSYLASE"/>
    <property type="match status" value="1"/>
</dbReference>
<evidence type="ECO:0000256" key="9">
    <source>
        <dbReference type="ARBA" id="ARBA00023125"/>
    </source>
</evidence>
<dbReference type="InterPro" id="IPR000214">
    <property type="entry name" value="Znf_DNA_glyclase/AP_lyase"/>
</dbReference>
<dbReference type="STRING" id="1818881.A3196_01220"/>
<evidence type="ECO:0000256" key="5">
    <source>
        <dbReference type="ARBA" id="ARBA00022763"/>
    </source>
</evidence>
<evidence type="ECO:0000256" key="6">
    <source>
        <dbReference type="ARBA" id="ARBA00022771"/>
    </source>
</evidence>
<feature type="binding site" evidence="15">
    <location>
        <position position="91"/>
    </location>
    <ligand>
        <name>DNA</name>
        <dbReference type="ChEBI" id="CHEBI:16991"/>
    </ligand>
</feature>
<dbReference type="GO" id="GO:0006284">
    <property type="term" value="P:base-excision repair"/>
    <property type="evidence" value="ECO:0007669"/>
    <property type="project" value="InterPro"/>
</dbReference>
<dbReference type="FunFam" id="1.10.8.50:FF:000003">
    <property type="entry name" value="Formamidopyrimidine-DNA glycosylase"/>
    <property type="match status" value="1"/>
</dbReference>
<dbReference type="Pfam" id="PF06831">
    <property type="entry name" value="H2TH"/>
    <property type="match status" value="1"/>
</dbReference>
<comment type="cofactor">
    <cofactor evidence="15">
        <name>Zn(2+)</name>
        <dbReference type="ChEBI" id="CHEBI:29105"/>
    </cofactor>
    <text evidence="15">Binds 1 zinc ion per subunit.</text>
</comment>
<feature type="binding site" evidence="15">
    <location>
        <position position="152"/>
    </location>
    <ligand>
        <name>DNA</name>
        <dbReference type="ChEBI" id="CHEBI:16991"/>
    </ligand>
</feature>
<evidence type="ECO:0000256" key="15">
    <source>
        <dbReference type="HAMAP-Rule" id="MF_00103"/>
    </source>
</evidence>
<dbReference type="PROSITE" id="PS51068">
    <property type="entry name" value="FPG_CAT"/>
    <property type="match status" value="1"/>
</dbReference>
<dbReference type="GO" id="GO:0008270">
    <property type="term" value="F:zinc ion binding"/>
    <property type="evidence" value="ECO:0007669"/>
    <property type="project" value="UniProtKB-UniRule"/>
</dbReference>
<dbReference type="GO" id="GO:0140078">
    <property type="term" value="F:class I DNA-(apurinic or apyrimidinic site) endonuclease activity"/>
    <property type="evidence" value="ECO:0007669"/>
    <property type="project" value="UniProtKB-EC"/>
</dbReference>
<evidence type="ECO:0000256" key="11">
    <source>
        <dbReference type="ARBA" id="ARBA00023239"/>
    </source>
</evidence>
<dbReference type="Proteomes" id="UP000094849">
    <property type="component" value="Unassembled WGS sequence"/>
</dbReference>
<evidence type="ECO:0000256" key="4">
    <source>
        <dbReference type="ARBA" id="ARBA00022723"/>
    </source>
</evidence>
<evidence type="ECO:0000256" key="3">
    <source>
        <dbReference type="ARBA" id="ARBA00011245"/>
    </source>
</evidence>
<gene>
    <name evidence="15" type="primary">mutM</name>
    <name evidence="15" type="synonym">fpg</name>
    <name evidence="18" type="ORF">A3196_01220</name>
</gene>
<keyword evidence="9 15" id="KW-0238">DNA-binding</keyword>
<evidence type="ECO:0000256" key="1">
    <source>
        <dbReference type="ARBA" id="ARBA00001668"/>
    </source>
</evidence>
<feature type="domain" description="FPG-type" evidence="16">
    <location>
        <begin position="237"/>
        <end position="271"/>
    </location>
</feature>
<feature type="active site" description="Proton donor; for delta-elimination activity" evidence="15">
    <location>
        <position position="261"/>
    </location>
</feature>
<evidence type="ECO:0000256" key="7">
    <source>
        <dbReference type="ARBA" id="ARBA00022801"/>
    </source>
</evidence>
<evidence type="ECO:0000256" key="12">
    <source>
        <dbReference type="ARBA" id="ARBA00023268"/>
    </source>
</evidence>
<evidence type="ECO:0000313" key="19">
    <source>
        <dbReference type="Proteomes" id="UP000094849"/>
    </source>
</evidence>
<dbReference type="CDD" id="cd08966">
    <property type="entry name" value="EcFpg-like_N"/>
    <property type="match status" value="1"/>
</dbReference>
<dbReference type="EC" id="3.2.2.23" evidence="15"/>
<comment type="caution">
    <text evidence="18">The sequence shown here is derived from an EMBL/GenBank/DDBJ whole genome shotgun (WGS) entry which is preliminary data.</text>
</comment>
<dbReference type="NCBIfam" id="TIGR00577">
    <property type="entry name" value="fpg"/>
    <property type="match status" value="1"/>
</dbReference>
<dbReference type="GO" id="GO:0034039">
    <property type="term" value="F:8-oxo-7,8-dihydroguanine DNA N-glycosylase activity"/>
    <property type="evidence" value="ECO:0007669"/>
    <property type="project" value="TreeGrafter"/>
</dbReference>
<accession>A0A1E2ULP1</accession>
<dbReference type="RefSeq" id="WP_069019428.1">
    <property type="nucleotide sequence ID" value="NZ_LVJY01000003.1"/>
</dbReference>
<organism evidence="18 19">
    <name type="scientific">Candidatus Thiodiazotropha endoloripes</name>
    <dbReference type="NCBI Taxonomy" id="1818881"/>
    <lineage>
        <taxon>Bacteria</taxon>
        <taxon>Pseudomonadati</taxon>
        <taxon>Pseudomonadota</taxon>
        <taxon>Gammaproteobacteria</taxon>
        <taxon>Chromatiales</taxon>
        <taxon>Sedimenticolaceae</taxon>
        <taxon>Candidatus Thiodiazotropha</taxon>
    </lineage>
</organism>
<dbReference type="GO" id="GO:0003684">
    <property type="term" value="F:damaged DNA binding"/>
    <property type="evidence" value="ECO:0007669"/>
    <property type="project" value="InterPro"/>
</dbReference>
<protein>
    <recommendedName>
        <fullName evidence="15">Formamidopyrimidine-DNA glycosylase</fullName>
        <shortName evidence="15">Fapy-DNA glycosylase</shortName>
        <ecNumber evidence="15">3.2.2.23</ecNumber>
    </recommendedName>
    <alternativeName>
        <fullName evidence="15">DNA-(apurinic or apyrimidinic site) lyase MutM</fullName>
        <shortName evidence="15">AP lyase MutM</shortName>
        <ecNumber evidence="15">4.2.99.18</ecNumber>
    </alternativeName>
</protein>
<evidence type="ECO:0000256" key="14">
    <source>
        <dbReference type="ARBA" id="ARBA00044632"/>
    </source>
</evidence>
<dbReference type="AlphaFoldDB" id="A0A1E2ULP1"/>
<dbReference type="Gene3D" id="1.10.8.50">
    <property type="match status" value="1"/>
</dbReference>
<keyword evidence="4 15" id="KW-0479">Metal-binding</keyword>
<dbReference type="EMBL" id="LVJZ01000003">
    <property type="protein sequence ID" value="ODB95492.1"/>
    <property type="molecule type" value="Genomic_DNA"/>
</dbReference>
<evidence type="ECO:0000256" key="8">
    <source>
        <dbReference type="ARBA" id="ARBA00022833"/>
    </source>
</evidence>
<dbReference type="PROSITE" id="PS51066">
    <property type="entry name" value="ZF_FPG_2"/>
    <property type="match status" value="1"/>
</dbReference>
<comment type="subunit">
    <text evidence="3 15">Monomer.</text>
</comment>
<evidence type="ECO:0000256" key="2">
    <source>
        <dbReference type="ARBA" id="ARBA00009409"/>
    </source>
</evidence>
<proteinExistence type="inferred from homology"/>
<dbReference type="SUPFAM" id="SSF57716">
    <property type="entry name" value="Glucocorticoid receptor-like (DNA-binding domain)"/>
    <property type="match status" value="1"/>
</dbReference>